<dbReference type="GO" id="GO:0004540">
    <property type="term" value="F:RNA nuclease activity"/>
    <property type="evidence" value="ECO:0007669"/>
    <property type="project" value="InterPro"/>
</dbReference>
<keyword evidence="11" id="KW-1185">Reference proteome</keyword>
<gene>
    <name evidence="8" type="primary">vapC</name>
    <name evidence="10" type="ORF">CKO40_03395</name>
</gene>
<accession>A0AAJ0U1M4</accession>
<dbReference type="EC" id="3.1.-.-" evidence="8"/>
<evidence type="ECO:0000256" key="5">
    <source>
        <dbReference type="ARBA" id="ARBA00022801"/>
    </source>
</evidence>
<dbReference type="InterPro" id="IPR022907">
    <property type="entry name" value="VapC_family"/>
</dbReference>
<reference evidence="10" key="1">
    <citation type="submission" date="2017-08" db="EMBL/GenBank/DDBJ databases">
        <authorList>
            <person name="Imhoff J.F."/>
            <person name="Rahn T."/>
            <person name="Kuenzel S."/>
            <person name="Neulinger S.C."/>
        </authorList>
    </citation>
    <scope>NUCLEOTIDE SEQUENCE</scope>
    <source>
        <strain evidence="10">DSM 11080</strain>
    </source>
</reference>
<comment type="function">
    <text evidence="8">Toxic component of a toxin-antitoxin (TA) system. An RNase.</text>
</comment>
<comment type="cofactor">
    <cofactor evidence="1 8">
        <name>Mg(2+)</name>
        <dbReference type="ChEBI" id="CHEBI:18420"/>
    </cofactor>
</comment>
<evidence type="ECO:0000256" key="1">
    <source>
        <dbReference type="ARBA" id="ARBA00001946"/>
    </source>
</evidence>
<proteinExistence type="inferred from homology"/>
<feature type="binding site" evidence="8">
    <location>
        <position position="5"/>
    </location>
    <ligand>
        <name>Mg(2+)</name>
        <dbReference type="ChEBI" id="CHEBI:18420"/>
    </ligand>
</feature>
<evidence type="ECO:0000256" key="6">
    <source>
        <dbReference type="ARBA" id="ARBA00022842"/>
    </source>
</evidence>
<keyword evidence="8" id="KW-0800">Toxin</keyword>
<feature type="binding site" evidence="8">
    <location>
        <position position="103"/>
    </location>
    <ligand>
        <name>Mg(2+)</name>
        <dbReference type="ChEBI" id="CHEBI:18420"/>
    </ligand>
</feature>
<reference evidence="10" key="2">
    <citation type="journal article" date="2020" name="Microorganisms">
        <title>Osmotic Adaptation and Compatible Solute Biosynthesis of Phototrophic Bacteria as Revealed from Genome Analyses.</title>
        <authorList>
            <person name="Imhoff J.F."/>
            <person name="Rahn T."/>
            <person name="Kunzel S."/>
            <person name="Keller A."/>
            <person name="Neulinger S.C."/>
        </authorList>
    </citation>
    <scope>NUCLEOTIDE SEQUENCE</scope>
    <source>
        <strain evidence="10">DSM 11080</strain>
    </source>
</reference>
<dbReference type="HAMAP" id="MF_00265">
    <property type="entry name" value="VapC_Nob1"/>
    <property type="match status" value="1"/>
</dbReference>
<protein>
    <recommendedName>
        <fullName evidence="8">Ribonuclease VapC</fullName>
        <shortName evidence="8">RNase VapC</shortName>
        <ecNumber evidence="8">3.1.-.-</ecNumber>
    </recommendedName>
    <alternativeName>
        <fullName evidence="8">Toxin VapC</fullName>
    </alternativeName>
</protein>
<keyword evidence="2 8" id="KW-1277">Toxin-antitoxin system</keyword>
<dbReference type="GO" id="GO:0000287">
    <property type="term" value="F:magnesium ion binding"/>
    <property type="evidence" value="ECO:0007669"/>
    <property type="project" value="UniProtKB-UniRule"/>
</dbReference>
<dbReference type="GO" id="GO:0016787">
    <property type="term" value="F:hydrolase activity"/>
    <property type="evidence" value="ECO:0007669"/>
    <property type="project" value="UniProtKB-KW"/>
</dbReference>
<sequence length="142" mass="15465">MILLDTNVLSELMRTHPSPNVLRWLDAQADTDLHNSVISKAEIELGVSLLANGKRRLGLSAAADALLAEFRERCVALPCAATPFYARVAEASRSLGRPMSIEDMQIAAIAMHHAAALATRNVKDFDFLADLKLRNPWDAADG</sequence>
<dbReference type="Proteomes" id="UP001296776">
    <property type="component" value="Unassembled WGS sequence"/>
</dbReference>
<dbReference type="PANTHER" id="PTHR33653">
    <property type="entry name" value="RIBONUCLEASE VAPC2"/>
    <property type="match status" value="1"/>
</dbReference>
<organism evidence="10 11">
    <name type="scientific">Halochromatium glycolicum</name>
    <dbReference type="NCBI Taxonomy" id="85075"/>
    <lineage>
        <taxon>Bacteria</taxon>
        <taxon>Pseudomonadati</taxon>
        <taxon>Pseudomonadota</taxon>
        <taxon>Gammaproteobacteria</taxon>
        <taxon>Chromatiales</taxon>
        <taxon>Chromatiaceae</taxon>
        <taxon>Halochromatium</taxon>
    </lineage>
</organism>
<comment type="similarity">
    <text evidence="7 8">Belongs to the PINc/VapC protein family.</text>
</comment>
<name>A0AAJ0U1M4_9GAMM</name>
<dbReference type="Gene3D" id="3.40.50.1010">
    <property type="entry name" value="5'-nuclease"/>
    <property type="match status" value="1"/>
</dbReference>
<keyword evidence="3 8" id="KW-0540">Nuclease</keyword>
<evidence type="ECO:0000256" key="3">
    <source>
        <dbReference type="ARBA" id="ARBA00022722"/>
    </source>
</evidence>
<feature type="domain" description="PIN" evidence="9">
    <location>
        <begin position="2"/>
        <end position="121"/>
    </location>
</feature>
<dbReference type="AlphaFoldDB" id="A0AAJ0U1M4"/>
<evidence type="ECO:0000256" key="7">
    <source>
        <dbReference type="ARBA" id="ARBA00038093"/>
    </source>
</evidence>
<keyword evidence="4 8" id="KW-0479">Metal-binding</keyword>
<evidence type="ECO:0000313" key="10">
    <source>
        <dbReference type="EMBL" id="MBK1703620.1"/>
    </source>
</evidence>
<dbReference type="GO" id="GO:0090729">
    <property type="term" value="F:toxin activity"/>
    <property type="evidence" value="ECO:0007669"/>
    <property type="project" value="UniProtKB-KW"/>
</dbReference>
<dbReference type="InterPro" id="IPR050556">
    <property type="entry name" value="Type_II_TA_system_RNase"/>
</dbReference>
<evidence type="ECO:0000256" key="4">
    <source>
        <dbReference type="ARBA" id="ARBA00022723"/>
    </source>
</evidence>
<dbReference type="RefSeq" id="WP_200344736.1">
    <property type="nucleotide sequence ID" value="NZ_NRSJ01000004.1"/>
</dbReference>
<comment type="caution">
    <text evidence="10">The sequence shown here is derived from an EMBL/GenBank/DDBJ whole genome shotgun (WGS) entry which is preliminary data.</text>
</comment>
<dbReference type="PANTHER" id="PTHR33653:SF1">
    <property type="entry name" value="RIBONUCLEASE VAPC2"/>
    <property type="match status" value="1"/>
</dbReference>
<evidence type="ECO:0000259" key="9">
    <source>
        <dbReference type="Pfam" id="PF01850"/>
    </source>
</evidence>
<dbReference type="InterPro" id="IPR002716">
    <property type="entry name" value="PIN_dom"/>
</dbReference>
<evidence type="ECO:0000256" key="2">
    <source>
        <dbReference type="ARBA" id="ARBA00022649"/>
    </source>
</evidence>
<dbReference type="SUPFAM" id="SSF88723">
    <property type="entry name" value="PIN domain-like"/>
    <property type="match status" value="1"/>
</dbReference>
<evidence type="ECO:0000313" key="11">
    <source>
        <dbReference type="Proteomes" id="UP001296776"/>
    </source>
</evidence>
<keyword evidence="5 8" id="KW-0378">Hydrolase</keyword>
<keyword evidence="6 8" id="KW-0460">Magnesium</keyword>
<evidence type="ECO:0000256" key="8">
    <source>
        <dbReference type="HAMAP-Rule" id="MF_00265"/>
    </source>
</evidence>
<dbReference type="EMBL" id="NRSJ01000004">
    <property type="protein sequence ID" value="MBK1703620.1"/>
    <property type="molecule type" value="Genomic_DNA"/>
</dbReference>
<dbReference type="InterPro" id="IPR029060">
    <property type="entry name" value="PIN-like_dom_sf"/>
</dbReference>
<dbReference type="Pfam" id="PF01850">
    <property type="entry name" value="PIN"/>
    <property type="match status" value="1"/>
</dbReference>